<keyword evidence="2" id="KW-1185">Reference proteome</keyword>
<dbReference type="Proteomes" id="UP000017548">
    <property type="component" value="Unassembled WGS sequence"/>
</dbReference>
<reference evidence="1 2" key="1">
    <citation type="journal article" date="2013" name="Genome Announc.">
        <title>Draft Genome Sequence of Shewanella decolorationis S12, a Dye-Degrading Bacterium Isolated from a Wastewater Treatment Plant.</title>
        <authorList>
            <person name="Xu M."/>
            <person name="Fang Y."/>
            <person name="Liu J."/>
            <person name="Chen X."/>
            <person name="Sun G."/>
            <person name="Guo J."/>
            <person name="Hua Z."/>
            <person name="Tu Q."/>
            <person name="Wu L."/>
            <person name="Zhou J."/>
            <person name="Liu X."/>
        </authorList>
    </citation>
    <scope>NUCLEOTIDE SEQUENCE [LARGE SCALE GENOMIC DNA]</scope>
    <source>
        <strain evidence="1 2">S12</strain>
    </source>
</reference>
<comment type="caution">
    <text evidence="1">The sequence shown here is derived from an EMBL/GenBank/DDBJ whole genome shotgun (WGS) entry which is preliminary data.</text>
</comment>
<name>A0ABN0PI48_9GAMM</name>
<gene>
    <name evidence="1" type="ORF">SHD_3903</name>
</gene>
<evidence type="ECO:0000313" key="2">
    <source>
        <dbReference type="Proteomes" id="UP000017548"/>
    </source>
</evidence>
<protein>
    <submittedName>
        <fullName evidence="1">Uncharacterized protein</fullName>
    </submittedName>
</protein>
<proteinExistence type="predicted"/>
<dbReference type="EMBL" id="AXZL01000076">
    <property type="protein sequence ID" value="ESE39694.1"/>
    <property type="molecule type" value="Genomic_DNA"/>
</dbReference>
<accession>A0ABN0PI48</accession>
<organism evidence="1 2">
    <name type="scientific">Shewanella decolorationis S12</name>
    <dbReference type="NCBI Taxonomy" id="1353536"/>
    <lineage>
        <taxon>Bacteria</taxon>
        <taxon>Pseudomonadati</taxon>
        <taxon>Pseudomonadota</taxon>
        <taxon>Gammaproteobacteria</taxon>
        <taxon>Alteromonadales</taxon>
        <taxon>Shewanellaceae</taxon>
        <taxon>Shewanella</taxon>
    </lineage>
</organism>
<sequence>MEETEKIKMLADAVSIAKKILAGDIDSNLGCAKLGEINRDLDWPTELAAFGLLAHEQYDHENIGIKAENCVTEIIDECTKLVASHS</sequence>
<evidence type="ECO:0000313" key="1">
    <source>
        <dbReference type="EMBL" id="ESE39694.1"/>
    </source>
</evidence>
<dbReference type="RefSeq" id="WP_023268765.1">
    <property type="nucleotide sequence ID" value="NZ_AXZL01000076.1"/>
</dbReference>